<feature type="transmembrane region" description="Helical" evidence="2">
    <location>
        <begin position="174"/>
        <end position="201"/>
    </location>
</feature>
<dbReference type="Proteomes" id="UP000194606">
    <property type="component" value="Unassembled WGS sequence"/>
</dbReference>
<keyword evidence="2" id="KW-0812">Transmembrane</keyword>
<dbReference type="EMBL" id="MUIZ01000003">
    <property type="protein sequence ID" value="OUK04625.1"/>
    <property type="molecule type" value="Genomic_DNA"/>
</dbReference>
<feature type="transmembrane region" description="Helical" evidence="2">
    <location>
        <begin position="71"/>
        <end position="91"/>
    </location>
</feature>
<keyword evidence="2" id="KW-1133">Transmembrane helix</keyword>
<feature type="region of interest" description="Disordered" evidence="1">
    <location>
        <begin position="1"/>
        <end position="23"/>
    </location>
</feature>
<feature type="transmembrane region" description="Helical" evidence="2">
    <location>
        <begin position="141"/>
        <end position="162"/>
    </location>
</feature>
<dbReference type="GO" id="GO:0016740">
    <property type="term" value="F:transferase activity"/>
    <property type="evidence" value="ECO:0007669"/>
    <property type="project" value="UniProtKB-KW"/>
</dbReference>
<feature type="transmembrane region" description="Helical" evidence="2">
    <location>
        <begin position="345"/>
        <end position="367"/>
    </location>
</feature>
<evidence type="ECO:0000313" key="4">
    <source>
        <dbReference type="Proteomes" id="UP000194606"/>
    </source>
</evidence>
<keyword evidence="2" id="KW-0472">Membrane</keyword>
<evidence type="ECO:0000313" key="3">
    <source>
        <dbReference type="EMBL" id="OUK04625.1"/>
    </source>
</evidence>
<feature type="transmembrane region" description="Helical" evidence="2">
    <location>
        <begin position="311"/>
        <end position="333"/>
    </location>
</feature>
<protein>
    <submittedName>
        <fullName evidence="3">Glycosyltransferase</fullName>
    </submittedName>
</protein>
<feature type="compositionally biased region" description="Basic residues" evidence="1">
    <location>
        <begin position="1"/>
        <end position="15"/>
    </location>
</feature>
<gene>
    <name evidence="3" type="ORF">BZZ03_06360</name>
</gene>
<evidence type="ECO:0000256" key="2">
    <source>
        <dbReference type="SAM" id="Phobius"/>
    </source>
</evidence>
<proteinExistence type="predicted"/>
<accession>A0A252CDM6</accession>
<feature type="transmembrane region" description="Helical" evidence="2">
    <location>
        <begin position="221"/>
        <end position="252"/>
    </location>
</feature>
<keyword evidence="3" id="KW-0808">Transferase</keyword>
<dbReference type="RefSeq" id="WP_019336037.1">
    <property type="nucleotide sequence ID" value="NZ_CP141703.1"/>
</dbReference>
<dbReference type="AlphaFoldDB" id="A0A252CDM6"/>
<evidence type="ECO:0000256" key="1">
    <source>
        <dbReference type="SAM" id="MobiDB-lite"/>
    </source>
</evidence>
<organism evidence="3 4">
    <name type="scientific">Lactococcus petauri</name>
    <dbReference type="NCBI Taxonomy" id="1940789"/>
    <lineage>
        <taxon>Bacteria</taxon>
        <taxon>Bacillati</taxon>
        <taxon>Bacillota</taxon>
        <taxon>Bacilli</taxon>
        <taxon>Lactobacillales</taxon>
        <taxon>Streptococcaceae</taxon>
        <taxon>Lactococcus</taxon>
    </lineage>
</organism>
<name>A0A252CDM6_9LACT</name>
<feature type="transmembrane region" description="Helical" evidence="2">
    <location>
        <begin position="264"/>
        <end position="285"/>
    </location>
</feature>
<comment type="caution">
    <text evidence="3">The sequence shown here is derived from an EMBL/GenBank/DDBJ whole genome shotgun (WGS) entry which is preliminary data.</text>
</comment>
<sequence>MKKRYGSRSLRHEHKKQLEQSEEIEEFEELEVNEDLDIPAEETGFYSRRHKSEASFVPTREKTPRLMPADWLFIGLVSLVLSLSFYAFPIFNLQPTGVQSQYLYSGMAMQAGLVPYNDFWGAGGIVFYLINWLGHFGQTTWLLYLFQMLALFMSGVQVYRLISQRTRSRLAARITTGFTLVSIAGLAQGGTAPTLIALPFALWALQFLDRYLRQDARDEAFIFFGMSGALVFVISPIMTILWLLSCLALLVFNIQNKRIGRGIYQLLAILFGLLLVGYTVAFYSLNAQVLYTSIEQSIIIPLTTLGFTDNFWMSLLKALVFLLVFGLAANFVHGVRNIKSSGQTFIWQLLLLLGSILVLGFVVFSQVFESSNLLAILPLLLLFVSDTIQDAVDQRQNILQDYMKAKLFAPILALLFVIGAPIVTQTMHQQVFSEEQQVAQFVKADTTKEDKVLAIASDKNINLRSQRVGGIDDFPRHYPVRFHQNFDLLFANAGNKYVVVQSGQDLSDSVKETLKDSYKKVEVGNVSQFSVYKKK</sequence>
<reference evidence="3 4" key="1">
    <citation type="submission" date="2017-02" db="EMBL/GenBank/DDBJ databases">
        <authorList>
            <person name="Peterson S.W."/>
        </authorList>
    </citation>
    <scope>NUCLEOTIDE SEQUENCE [LARGE SCALE GENOMIC DNA]</scope>
    <source>
        <strain evidence="3">159469</strain>
    </source>
</reference>
<feature type="transmembrane region" description="Helical" evidence="2">
    <location>
        <begin position="404"/>
        <end position="423"/>
    </location>
</feature>